<accession>A0A382GLS7</accession>
<evidence type="ECO:0000313" key="1">
    <source>
        <dbReference type="EMBL" id="SVB75754.1"/>
    </source>
</evidence>
<dbReference type="InterPro" id="IPR012668">
    <property type="entry name" value="CHP02466"/>
</dbReference>
<reference evidence="1" key="1">
    <citation type="submission" date="2018-05" db="EMBL/GenBank/DDBJ databases">
        <authorList>
            <person name="Lanie J.A."/>
            <person name="Ng W.-L."/>
            <person name="Kazmierczak K.M."/>
            <person name="Andrzejewski T.M."/>
            <person name="Davidsen T.M."/>
            <person name="Wayne K.J."/>
            <person name="Tettelin H."/>
            <person name="Glass J.I."/>
            <person name="Rusch D."/>
            <person name="Podicherti R."/>
            <person name="Tsui H.-C.T."/>
            <person name="Winkler M.E."/>
        </authorList>
    </citation>
    <scope>NUCLEOTIDE SEQUENCE</scope>
</reference>
<sequence length="310" mass="34816">MGEEIKEDEQYSITKELAKVKIGDLGQIWTYPALHIFHGTMPDKIVKDVTEYCAKTNNDKASKYLIANLEGTQSELDPDDPLMKEFIERIMLSVCTYIDECQMNYGLSKTPKTIDIKEIWDVKMLPGDYNPLHVHGTSSKEGLSSIFYLKVPKSIKKAWEEGSNNPKYDYSSKKDGMLKFIWGLSTYQNSDEFACATNTFILPEVGHFYIFPKSLNHEVMPFRDEEDRWSVQVNFNCWAKGEKEANKAQEEAGGVSGADTVPLLNSIPDGSQVPMTPNQGINLAGQNLEFAKEAAESPNPINLTDPNAPI</sequence>
<dbReference type="Gene3D" id="2.60.120.620">
    <property type="entry name" value="q2cbj1_9rhob like domain"/>
    <property type="match status" value="1"/>
</dbReference>
<gene>
    <name evidence="1" type="ORF">METZ01_LOCUS228608</name>
</gene>
<evidence type="ECO:0008006" key="2">
    <source>
        <dbReference type="Google" id="ProtNLM"/>
    </source>
</evidence>
<organism evidence="1">
    <name type="scientific">marine metagenome</name>
    <dbReference type="NCBI Taxonomy" id="408172"/>
    <lineage>
        <taxon>unclassified sequences</taxon>
        <taxon>metagenomes</taxon>
        <taxon>ecological metagenomes</taxon>
    </lineage>
</organism>
<protein>
    <recommendedName>
        <fullName evidence="2">Prolyl 4-hydroxylase alpha subunit Fe(2+) 2OG dioxygenase domain-containing protein</fullName>
    </recommendedName>
</protein>
<dbReference type="EMBL" id="UINC01056112">
    <property type="protein sequence ID" value="SVB75754.1"/>
    <property type="molecule type" value="Genomic_DNA"/>
</dbReference>
<proteinExistence type="predicted"/>
<dbReference type="AlphaFoldDB" id="A0A382GLS7"/>
<dbReference type="Pfam" id="PF13759">
    <property type="entry name" value="2OG-FeII_Oxy_5"/>
    <property type="match status" value="1"/>
</dbReference>
<name>A0A382GLS7_9ZZZZ</name>